<dbReference type="Pfam" id="PF01873">
    <property type="entry name" value="eIF-5_eIF-2B"/>
    <property type="match status" value="1"/>
</dbReference>
<evidence type="ECO:0000256" key="1">
    <source>
        <dbReference type="ARBA" id="ARBA00010397"/>
    </source>
</evidence>
<dbReference type="InterPro" id="IPR016190">
    <property type="entry name" value="Transl_init_fac_IF2/IF5_Zn-bd"/>
</dbReference>
<feature type="domain" description="Translation initiation factor IF2/IF5" evidence="7">
    <location>
        <begin position="174"/>
        <end position="283"/>
    </location>
</feature>
<dbReference type="InterPro" id="IPR045196">
    <property type="entry name" value="IF2/IF5"/>
</dbReference>
<comment type="similarity">
    <text evidence="1">Belongs to the eIF-2-beta/eIF-5 family.</text>
</comment>
<dbReference type="InterPro" id="IPR016189">
    <property type="entry name" value="Transl_init_fac_IF2/IF5_N"/>
</dbReference>
<dbReference type="GO" id="GO:0003729">
    <property type="term" value="F:mRNA binding"/>
    <property type="evidence" value="ECO:0007669"/>
    <property type="project" value="TreeGrafter"/>
</dbReference>
<dbReference type="SUPFAM" id="SSF100966">
    <property type="entry name" value="Translation initiation factor 2 beta, aIF2beta, N-terminal domain"/>
    <property type="match status" value="1"/>
</dbReference>
<dbReference type="Proteomes" id="UP000017246">
    <property type="component" value="Unassembled WGS sequence"/>
</dbReference>
<evidence type="ECO:0000256" key="4">
    <source>
        <dbReference type="ARBA" id="ARBA00040874"/>
    </source>
</evidence>
<dbReference type="PANTHER" id="PTHR23001:SF3">
    <property type="entry name" value="EUKARYOTIC TRANSLATION INITIATION FACTOR 2 SUBUNIT 2"/>
    <property type="match status" value="1"/>
</dbReference>
<protein>
    <recommendedName>
        <fullName evidence="4">Eukaryotic translation initiation factor 2 subunit 2</fullName>
    </recommendedName>
    <alternativeName>
        <fullName evidence="5">Eukaryotic translation initiation factor 2 subunit beta</fullName>
    </alternativeName>
</protein>
<keyword evidence="9" id="KW-1185">Reference proteome</keyword>
<dbReference type="FunFam" id="3.30.30.170:FF:000001">
    <property type="entry name" value="Eukaryotic translation initiation factor 2 subunit"/>
    <property type="match status" value="1"/>
</dbReference>
<dbReference type="SMART" id="SM00653">
    <property type="entry name" value="eIF2B_5"/>
    <property type="match status" value="1"/>
</dbReference>
<gene>
    <name evidence="8" type="ORF">EmuJ_000502100</name>
</gene>
<name>A0A068XZS3_ECHMU</name>
<keyword evidence="2 8" id="KW-0396">Initiation factor</keyword>
<dbReference type="OMA" id="RICDAFH"/>
<dbReference type="GO" id="GO:0001731">
    <property type="term" value="P:formation of translation preinitiation complex"/>
    <property type="evidence" value="ECO:0007669"/>
    <property type="project" value="TreeGrafter"/>
</dbReference>
<evidence type="ECO:0000256" key="6">
    <source>
        <dbReference type="SAM" id="MobiDB-lite"/>
    </source>
</evidence>
<proteinExistence type="inferred from homology"/>
<evidence type="ECO:0000313" key="9">
    <source>
        <dbReference type="Proteomes" id="UP000017246"/>
    </source>
</evidence>
<dbReference type="AlphaFoldDB" id="A0A068XZS3"/>
<dbReference type="InterPro" id="IPR002735">
    <property type="entry name" value="Transl_init_fac_IF2/IF5_dom"/>
</dbReference>
<reference evidence="8" key="2">
    <citation type="submission" date="2015-11" db="EMBL/GenBank/DDBJ databases">
        <authorList>
            <person name="Zhang Y."/>
            <person name="Guo Z."/>
        </authorList>
    </citation>
    <scope>NUCLEOTIDE SEQUENCE</scope>
</reference>
<keyword evidence="3" id="KW-0648">Protein biosynthesis</keyword>
<dbReference type="PANTHER" id="PTHR23001">
    <property type="entry name" value="EUKARYOTIC TRANSLATION INITIATION FACTOR"/>
    <property type="match status" value="1"/>
</dbReference>
<evidence type="ECO:0000256" key="5">
    <source>
        <dbReference type="ARBA" id="ARBA00042452"/>
    </source>
</evidence>
<dbReference type="STRING" id="6211.A0A068XZS3"/>
<dbReference type="GO" id="GO:0005850">
    <property type="term" value="C:eukaryotic translation initiation factor 2 complex"/>
    <property type="evidence" value="ECO:0007669"/>
    <property type="project" value="TreeGrafter"/>
</dbReference>
<dbReference type="OrthoDB" id="10255414at2759"/>
<feature type="compositionally biased region" description="Basic and acidic residues" evidence="6">
    <location>
        <begin position="39"/>
        <end position="54"/>
    </location>
</feature>
<feature type="region of interest" description="Disordered" evidence="6">
    <location>
        <begin position="1"/>
        <end position="115"/>
    </location>
</feature>
<sequence>MADNPTTPLDFSTKKKKKLRNFLPPEPPRPEVAPAATKSVEDVETTKEALKAKLGDAAAASTGTQPAKKKPAAVGSITEQLDELAFGEKKKKKKGALRPLNDSDLQPSMPAAQGLSTTTVVASSQGGMEMEAPAKTAPEGAAQSGTTGYPYDMLLARVFAQIQAHNPELMSDTKRRLVMAPPCMARVGTKKTHFTNFNGICRSLNRDPAHLSAYLFAELGTTGSVDANGALLIRGKYQAKHIEPVLRNYARTYVLCSTCQSPDTELSRDSRLLFLQCKTCRSRVTVKSVTSGFQAVTGKRAAIRAKTQ</sequence>
<dbReference type="GO" id="GO:0031369">
    <property type="term" value="F:translation initiation factor binding"/>
    <property type="evidence" value="ECO:0007669"/>
    <property type="project" value="TreeGrafter"/>
</dbReference>
<accession>A0A068XZS3</accession>
<organism evidence="8 9">
    <name type="scientific">Echinococcus multilocularis</name>
    <name type="common">Fox tapeworm</name>
    <dbReference type="NCBI Taxonomy" id="6211"/>
    <lineage>
        <taxon>Eukaryota</taxon>
        <taxon>Metazoa</taxon>
        <taxon>Spiralia</taxon>
        <taxon>Lophotrochozoa</taxon>
        <taxon>Platyhelminthes</taxon>
        <taxon>Cestoda</taxon>
        <taxon>Eucestoda</taxon>
        <taxon>Cyclophyllidea</taxon>
        <taxon>Taeniidae</taxon>
        <taxon>Echinococcus</taxon>
    </lineage>
</organism>
<evidence type="ECO:0000313" key="8">
    <source>
        <dbReference type="EMBL" id="CDS37747.1"/>
    </source>
</evidence>
<evidence type="ECO:0000259" key="7">
    <source>
        <dbReference type="SMART" id="SM00653"/>
    </source>
</evidence>
<dbReference type="Gene3D" id="3.30.30.170">
    <property type="match status" value="1"/>
</dbReference>
<reference evidence="8" key="1">
    <citation type="journal article" date="2013" name="Nature">
        <title>The genomes of four tapeworm species reveal adaptations to parasitism.</title>
        <authorList>
            <person name="Tsai I.J."/>
            <person name="Zarowiecki M."/>
            <person name="Holroyd N."/>
            <person name="Garciarrubio A."/>
            <person name="Sanchez-Flores A."/>
            <person name="Brooks K.L."/>
            <person name="Tracey A."/>
            <person name="Bobes R.J."/>
            <person name="Fragoso G."/>
            <person name="Sciutto E."/>
            <person name="Aslett M."/>
            <person name="Beasley H."/>
            <person name="Bennett H.M."/>
            <person name="Cai J."/>
            <person name="Camicia F."/>
            <person name="Clark R."/>
            <person name="Cucher M."/>
            <person name="De Silva N."/>
            <person name="Day T.A."/>
            <person name="Deplazes P."/>
            <person name="Estrada K."/>
            <person name="Fernandez C."/>
            <person name="Holland P.W."/>
            <person name="Hou J."/>
            <person name="Hu S."/>
            <person name="Huckvale T."/>
            <person name="Hung S.S."/>
            <person name="Kamenetzky L."/>
            <person name="Keane J.A."/>
            <person name="Kiss F."/>
            <person name="Koziol U."/>
            <person name="Lambert O."/>
            <person name="Liu K."/>
            <person name="Luo X."/>
            <person name="Luo Y."/>
            <person name="Macchiaroli N."/>
            <person name="Nichol S."/>
            <person name="Paps J."/>
            <person name="Parkinson J."/>
            <person name="Pouchkina-Stantcheva N."/>
            <person name="Riddiford N."/>
            <person name="Rosenzvit M."/>
            <person name="Salinas G."/>
            <person name="Wasmuth J.D."/>
            <person name="Zamanian M."/>
            <person name="Zheng Y."/>
            <person name="Cai X."/>
            <person name="Soberon X."/>
            <person name="Olson P.D."/>
            <person name="Laclette J.P."/>
            <person name="Brehm K."/>
            <person name="Berriman M."/>
            <person name="Garciarrubio A."/>
            <person name="Bobes R.J."/>
            <person name="Fragoso G."/>
            <person name="Sanchez-Flores A."/>
            <person name="Estrada K."/>
            <person name="Cevallos M.A."/>
            <person name="Morett E."/>
            <person name="Gonzalez V."/>
            <person name="Portillo T."/>
            <person name="Ochoa-Leyva A."/>
            <person name="Jose M.V."/>
            <person name="Sciutto E."/>
            <person name="Landa A."/>
            <person name="Jimenez L."/>
            <person name="Valdes V."/>
            <person name="Carrero J.C."/>
            <person name="Larralde C."/>
            <person name="Morales-Montor J."/>
            <person name="Limon-Lason J."/>
            <person name="Soberon X."/>
            <person name="Laclette J.P."/>
        </authorList>
    </citation>
    <scope>NUCLEOTIDE SEQUENCE [LARGE SCALE GENOMIC DNA]</scope>
</reference>
<dbReference type="SUPFAM" id="SSF75689">
    <property type="entry name" value="Zinc-binding domain of translation initiation factor 2 beta"/>
    <property type="match status" value="1"/>
</dbReference>
<dbReference type="EMBL" id="LN902843">
    <property type="protein sequence ID" value="CDS37747.1"/>
    <property type="molecule type" value="Genomic_DNA"/>
</dbReference>
<evidence type="ECO:0000256" key="3">
    <source>
        <dbReference type="ARBA" id="ARBA00022917"/>
    </source>
</evidence>
<feature type="compositionally biased region" description="Polar residues" evidence="6">
    <location>
        <begin position="1"/>
        <end position="10"/>
    </location>
</feature>
<dbReference type="eggNOG" id="KOG2768">
    <property type="taxonomic scope" value="Eukaryota"/>
</dbReference>
<evidence type="ECO:0000256" key="2">
    <source>
        <dbReference type="ARBA" id="ARBA00022540"/>
    </source>
</evidence>
<dbReference type="GO" id="GO:0003743">
    <property type="term" value="F:translation initiation factor activity"/>
    <property type="evidence" value="ECO:0007669"/>
    <property type="project" value="UniProtKB-KW"/>
</dbReference>